<dbReference type="InterPro" id="IPR007527">
    <property type="entry name" value="Znf_SWIM"/>
</dbReference>
<evidence type="ECO:0000313" key="6">
    <source>
        <dbReference type="EMBL" id="PKY42410.1"/>
    </source>
</evidence>
<dbReference type="InterPro" id="IPR017441">
    <property type="entry name" value="Protein_kinase_ATP_BS"/>
</dbReference>
<dbReference type="InterPro" id="IPR055854">
    <property type="entry name" value="DUF7431"/>
</dbReference>
<feature type="domain" description="SWIM-type" evidence="5">
    <location>
        <begin position="1284"/>
        <end position="1315"/>
    </location>
</feature>
<feature type="compositionally biased region" description="Basic and acidic residues" evidence="3">
    <location>
        <begin position="35"/>
        <end position="59"/>
    </location>
</feature>
<keyword evidence="1" id="KW-0479">Metal-binding</keyword>
<dbReference type="VEuPathDB" id="FungiDB:RhiirA1_87128"/>
<evidence type="ECO:0000259" key="4">
    <source>
        <dbReference type="PROSITE" id="PS50011"/>
    </source>
</evidence>
<dbReference type="VEuPathDB" id="FungiDB:FUN_006451"/>
<dbReference type="VEuPathDB" id="FungiDB:RhiirFUN_013787"/>
<protein>
    <recommendedName>
        <fullName evidence="8">SWIM-type domain-containing protein</fullName>
    </recommendedName>
</protein>
<dbReference type="VEuPathDB" id="FungiDB:RhiirA1_394400"/>
<dbReference type="Gene3D" id="1.10.510.10">
    <property type="entry name" value="Transferase(Phosphotransferase) domain 1"/>
    <property type="match status" value="1"/>
</dbReference>
<dbReference type="SUPFAM" id="SSF56112">
    <property type="entry name" value="Protein kinase-like (PK-like)"/>
    <property type="match status" value="1"/>
</dbReference>
<dbReference type="VEuPathDB" id="FungiDB:FUN_021939"/>
<keyword evidence="2" id="KW-0547">Nucleotide-binding</keyword>
<dbReference type="PROSITE" id="PS00107">
    <property type="entry name" value="PROTEIN_KINASE_ATP"/>
    <property type="match status" value="1"/>
</dbReference>
<dbReference type="VEuPathDB" id="FungiDB:FUN_023789"/>
<dbReference type="VEuPathDB" id="FungiDB:FUN_018714"/>
<organism evidence="6 7">
    <name type="scientific">Rhizophagus irregularis</name>
    <dbReference type="NCBI Taxonomy" id="588596"/>
    <lineage>
        <taxon>Eukaryota</taxon>
        <taxon>Fungi</taxon>
        <taxon>Fungi incertae sedis</taxon>
        <taxon>Mucoromycota</taxon>
        <taxon>Glomeromycotina</taxon>
        <taxon>Glomeromycetes</taxon>
        <taxon>Glomerales</taxon>
        <taxon>Glomeraceae</taxon>
        <taxon>Rhizophagus</taxon>
    </lineage>
</organism>
<dbReference type="Proteomes" id="UP000234323">
    <property type="component" value="Unassembled WGS sequence"/>
</dbReference>
<keyword evidence="7" id="KW-1185">Reference proteome</keyword>
<evidence type="ECO:0000256" key="3">
    <source>
        <dbReference type="SAM" id="MobiDB-lite"/>
    </source>
</evidence>
<dbReference type="Pfam" id="PF07714">
    <property type="entry name" value="PK_Tyr_Ser-Thr"/>
    <property type="match status" value="1"/>
</dbReference>
<sequence>MDVRKKSTTGEVPVSQEEVDLYNKVNQACSSRLPPEIKKEKILVDEKVGHKRGNQEELSRGIVSSDGTDEESGSEKTPTVVAKKEKSAQGGKSKKGSKSKKKNKKGCITINRINPVKPIETIHDGTVEFNSKDTWEKKINMFLNAEAGLVNFGSLRLMNTKNKSNEHRQLEYGEREIVDLPLQEKICEIIKKEEADCSIFATIVGDEKNDFYNCQIYHPRKGNEKPKLIIHCYQKNKKYQLHKLKIGFMIIGYGFDISNDENDENDDTRLEVHYQDYQNLNDQELTQFIFDQNTFLGIPVLDELNDLDKSFLIGHYFLNKESTIEANVFSYSLKENKYVKLPRSFRFQVLVSGNSKTYESIHFRKKMNGNSIINLIDCGYKYDDLLFISLLSNKNFGPVFFFLKQQPKQIKLKFIDKKISSDECDLRCIVFNPFRSGIFAKLQKLVAPVIRKPEISKITTSEEKKANREVWIKNKIKDEDINFFEYNEFSNIKTIGEGGFGVVSSAVTDDGNKVALKSFINNNEISEFFEELRLVRKINFHKNLNRFLGITKDHVGNYILVLEYANGGNLREYLSNKERFGSLRWKDKIQMALDITCGLKCLHSKEIIHRDLHSKNLLVNDGKLLIADFGLSKKLNDVTSNSIANNMGMIEYIEPQCFEIDNYKKDKSRISKNIREQPIEDTPPEYQKLYQECWNGDPELRPNIVQVYEILNQLISKLHLFFVCQVFSWASLPEPLKLILPQKYTYLIKNFNELPIYQTSENFQIPQFELDAFVDVNDKEEAYKWFLAFESQSKTTMPQSKGYGVKGNQVLFREKRHCIHSNEVKKKQGIHIRLERWRLETSYPLEINIRFTHNHVINSAESLSFRHVKGEVREKYLELFKDGHSPATAKYSYEDELHLFAENDQELSELLADRGNNPDYGYVVRLFQEYRENILGSPNGKKMFERLAQVIESYNISGNGRAVFQEYDAQAGKSFILCIVTSLMCRIHERIPQAGEICYMDASASFESLNTSITLLYTSCAVGALPLGLFITSDELEITLEKALNLLKTILPPYAFYGRGAQVGPAIFLADDSSAERNALELCWPQAVRLLYTFHVLQAFWRWIHDSKHHINKEDQVSIMGKMKKILYAQSDLEMNQNYEEFKQAFYHQYPLLQKHFELLWERCRFWALSFRSILPIRGNNTNNYVERSFGILKDIIFSRTQAFNSVQVFHFVTENMERFYKRRLLGVAHGHPGHTIATRFFCPGLGMATVGHGWETVDEISIQQTTIENEYLVPSTKDPNHFYIVNSSIGTCSCPVGMTGAPCKHQGAVSMKFHVASLNFLPSLTPNDRMIFTYIALGHVAKDSSFYASLHASPSQDQILQTKSHNKRLESSLVNERLESSSVDEWRETNKENEDINDSVLISFLEEIKEDYQNYGPQFRTALDKFIERYHASKSISVPRLSSFLYSIDRNIDAKRVKSGAMIRVQVESVKRRKLEGSNGKRRKLPAIVNGGKENSDPQTIPSRKKRKTSKKEHNLSKNVLKNQPN</sequence>
<dbReference type="InterPro" id="IPR001245">
    <property type="entry name" value="Ser-Thr/Tyr_kinase_cat_dom"/>
</dbReference>
<dbReference type="InterPro" id="IPR000719">
    <property type="entry name" value="Prot_kinase_dom"/>
</dbReference>
<feature type="compositionally biased region" description="Polar residues" evidence="3">
    <location>
        <begin position="1518"/>
        <end position="1527"/>
    </location>
</feature>
<keyword evidence="2" id="KW-0067">ATP-binding</keyword>
<gene>
    <name evidence="6" type="ORF">RhiirA4_505278</name>
</gene>
<dbReference type="Pfam" id="PF24209">
    <property type="entry name" value="DUF7431"/>
    <property type="match status" value="1"/>
</dbReference>
<evidence type="ECO:0008006" key="8">
    <source>
        <dbReference type="Google" id="ProtNLM"/>
    </source>
</evidence>
<dbReference type="PANTHER" id="PTHR35385">
    <property type="entry name" value="PROTEIN B, PUTATIVE-RELATED-RELATED"/>
    <property type="match status" value="1"/>
</dbReference>
<evidence type="ECO:0000256" key="1">
    <source>
        <dbReference type="PROSITE-ProRule" id="PRU00325"/>
    </source>
</evidence>
<feature type="region of interest" description="Disordered" evidence="3">
    <location>
        <begin position="30"/>
        <end position="104"/>
    </location>
</feature>
<dbReference type="GO" id="GO:0004672">
    <property type="term" value="F:protein kinase activity"/>
    <property type="evidence" value="ECO:0007669"/>
    <property type="project" value="InterPro"/>
</dbReference>
<feature type="domain" description="Protein kinase" evidence="4">
    <location>
        <begin position="489"/>
        <end position="722"/>
    </location>
</feature>
<evidence type="ECO:0000256" key="2">
    <source>
        <dbReference type="PROSITE-ProRule" id="PRU10141"/>
    </source>
</evidence>
<dbReference type="InterPro" id="IPR011009">
    <property type="entry name" value="Kinase-like_dom_sf"/>
</dbReference>
<dbReference type="PROSITE" id="PS50011">
    <property type="entry name" value="PROTEIN_KINASE_DOM"/>
    <property type="match status" value="1"/>
</dbReference>
<evidence type="ECO:0000259" key="5">
    <source>
        <dbReference type="PROSITE" id="PS50966"/>
    </source>
</evidence>
<evidence type="ECO:0000313" key="7">
    <source>
        <dbReference type="Proteomes" id="UP000234323"/>
    </source>
</evidence>
<dbReference type="VEuPathDB" id="FungiDB:RhiirA1_541433"/>
<dbReference type="EMBL" id="LLXI01000196">
    <property type="protein sequence ID" value="PKY42410.1"/>
    <property type="molecule type" value="Genomic_DNA"/>
</dbReference>
<dbReference type="PROSITE" id="PS50966">
    <property type="entry name" value="ZF_SWIM"/>
    <property type="match status" value="1"/>
</dbReference>
<feature type="region of interest" description="Disordered" evidence="3">
    <location>
        <begin position="1473"/>
        <end position="1527"/>
    </location>
</feature>
<accession>A0A2I1G738</accession>
<dbReference type="GO" id="GO:0005524">
    <property type="term" value="F:ATP binding"/>
    <property type="evidence" value="ECO:0007669"/>
    <property type="project" value="UniProtKB-UniRule"/>
</dbReference>
<feature type="compositionally biased region" description="Basic residues" evidence="3">
    <location>
        <begin position="92"/>
        <end position="104"/>
    </location>
</feature>
<dbReference type="PANTHER" id="PTHR35385:SF2">
    <property type="entry name" value="PROTEIN B, PUTATIVE-RELATED"/>
    <property type="match status" value="1"/>
</dbReference>
<dbReference type="VEuPathDB" id="FungiDB:RhiirFUN_001894"/>
<proteinExistence type="predicted"/>
<dbReference type="VEuPathDB" id="FungiDB:RhiirA1_429882"/>
<reference evidence="6 7" key="1">
    <citation type="submission" date="2015-10" db="EMBL/GenBank/DDBJ databases">
        <title>Genome analyses suggest a sexual origin of heterokaryosis in a supposedly ancient asexual fungus.</title>
        <authorList>
            <person name="Ropars J."/>
            <person name="Sedzielewska K."/>
            <person name="Noel J."/>
            <person name="Charron P."/>
            <person name="Farinelli L."/>
            <person name="Marton T."/>
            <person name="Kruger M."/>
            <person name="Pelin A."/>
            <person name="Brachmann A."/>
            <person name="Corradi N."/>
        </authorList>
    </citation>
    <scope>NUCLEOTIDE SEQUENCE [LARGE SCALE GENOMIC DNA]</scope>
    <source>
        <strain evidence="6 7">A4</strain>
    </source>
</reference>
<keyword evidence="1" id="KW-0863">Zinc-finger</keyword>
<comment type="caution">
    <text evidence="6">The sequence shown here is derived from an EMBL/GenBank/DDBJ whole genome shotgun (WGS) entry which is preliminary data.</text>
</comment>
<dbReference type="GO" id="GO:0008270">
    <property type="term" value="F:zinc ion binding"/>
    <property type="evidence" value="ECO:0007669"/>
    <property type="project" value="UniProtKB-KW"/>
</dbReference>
<keyword evidence="1" id="KW-0862">Zinc</keyword>
<name>A0A2I1G738_9GLOM</name>
<feature type="binding site" evidence="2">
    <location>
        <position position="517"/>
    </location>
    <ligand>
        <name>ATP</name>
        <dbReference type="ChEBI" id="CHEBI:30616"/>
    </ligand>
</feature>